<reference evidence="2" key="1">
    <citation type="submission" date="2021-02" db="EMBL/GenBank/DDBJ databases">
        <authorList>
            <person name="Dougan E. K."/>
            <person name="Rhodes N."/>
            <person name="Thang M."/>
            <person name="Chan C."/>
        </authorList>
    </citation>
    <scope>NUCLEOTIDE SEQUENCE</scope>
</reference>
<gene>
    <name evidence="2" type="primary">recA</name>
    <name evidence="2" type="ORF">SPIL2461_LOCUS6387</name>
</gene>
<dbReference type="Proteomes" id="UP000649617">
    <property type="component" value="Unassembled WGS sequence"/>
</dbReference>
<keyword evidence="1" id="KW-0472">Membrane</keyword>
<comment type="caution">
    <text evidence="2">The sequence shown here is derived from an EMBL/GenBank/DDBJ whole genome shotgun (WGS) entry which is preliminary data.</text>
</comment>
<sequence length="135" mass="14655">MSSRQFAYIQACAALMLALNQTTCYTCLVRRLGNHASYALGMLWTMAITLPIPFYYTACEQAPIEVVRLLPITAWQATSQFGFAIAFPLCTVLVNKECTQSNRAMVNGWCGSLNALARGLGPELAGALVHLGCSM</sequence>
<dbReference type="AlphaFoldDB" id="A0A812MTU5"/>
<name>A0A812MTU5_SYMPI</name>
<dbReference type="OrthoDB" id="419616at2759"/>
<organism evidence="2 3">
    <name type="scientific">Symbiodinium pilosum</name>
    <name type="common">Dinoflagellate</name>
    <dbReference type="NCBI Taxonomy" id="2952"/>
    <lineage>
        <taxon>Eukaryota</taxon>
        <taxon>Sar</taxon>
        <taxon>Alveolata</taxon>
        <taxon>Dinophyceae</taxon>
        <taxon>Suessiales</taxon>
        <taxon>Symbiodiniaceae</taxon>
        <taxon>Symbiodinium</taxon>
    </lineage>
</organism>
<dbReference type="InterPro" id="IPR036259">
    <property type="entry name" value="MFS_trans_sf"/>
</dbReference>
<dbReference type="SUPFAM" id="SSF103473">
    <property type="entry name" value="MFS general substrate transporter"/>
    <property type="match status" value="1"/>
</dbReference>
<keyword evidence="3" id="KW-1185">Reference proteome</keyword>
<keyword evidence="1" id="KW-1133">Transmembrane helix</keyword>
<evidence type="ECO:0000256" key="1">
    <source>
        <dbReference type="SAM" id="Phobius"/>
    </source>
</evidence>
<dbReference type="EMBL" id="CAJNIZ010009580">
    <property type="protein sequence ID" value="CAE7284408.1"/>
    <property type="molecule type" value="Genomic_DNA"/>
</dbReference>
<dbReference type="Gene3D" id="1.20.1250.20">
    <property type="entry name" value="MFS general substrate transporter like domains"/>
    <property type="match status" value="1"/>
</dbReference>
<keyword evidence="1" id="KW-0812">Transmembrane</keyword>
<evidence type="ECO:0000313" key="3">
    <source>
        <dbReference type="Proteomes" id="UP000649617"/>
    </source>
</evidence>
<feature type="non-terminal residue" evidence="2">
    <location>
        <position position="1"/>
    </location>
</feature>
<evidence type="ECO:0000313" key="2">
    <source>
        <dbReference type="EMBL" id="CAE7284408.1"/>
    </source>
</evidence>
<feature type="transmembrane region" description="Helical" evidence="1">
    <location>
        <begin position="36"/>
        <end position="56"/>
    </location>
</feature>
<proteinExistence type="predicted"/>
<accession>A0A812MTU5</accession>
<protein>
    <submittedName>
        <fullName evidence="2">RecA protein</fullName>
    </submittedName>
</protein>